<feature type="signal peptide" evidence="1">
    <location>
        <begin position="1"/>
        <end position="21"/>
    </location>
</feature>
<keyword evidence="2" id="KW-0449">Lipoprotein</keyword>
<accession>Q2KXR5</accession>
<dbReference type="GeneID" id="92934390"/>
<feature type="chain" id="PRO_5004212036" evidence="1">
    <location>
        <begin position="22"/>
        <end position="141"/>
    </location>
</feature>
<evidence type="ECO:0000313" key="2">
    <source>
        <dbReference type="EMBL" id="CAJ50044.1"/>
    </source>
</evidence>
<organism evidence="2 3">
    <name type="scientific">Bordetella avium (strain 197N)</name>
    <dbReference type="NCBI Taxonomy" id="360910"/>
    <lineage>
        <taxon>Bacteria</taxon>
        <taxon>Pseudomonadati</taxon>
        <taxon>Pseudomonadota</taxon>
        <taxon>Betaproteobacteria</taxon>
        <taxon>Burkholderiales</taxon>
        <taxon>Alcaligenaceae</taxon>
        <taxon>Bordetella</taxon>
    </lineage>
</organism>
<evidence type="ECO:0000313" key="3">
    <source>
        <dbReference type="Proteomes" id="UP000001977"/>
    </source>
</evidence>
<dbReference type="STRING" id="360910.BAV2434"/>
<reference evidence="2 3" key="1">
    <citation type="journal article" date="2006" name="J. Bacteriol.">
        <title>Comparison of the genome sequence of the poultry pathogen Bordetella avium with those of B. bronchiseptica, B. pertussis, and B. parapertussis reveals extensive diversity in surface structures associated with host interaction.</title>
        <authorList>
            <person name="Sebaihia M."/>
            <person name="Preston A."/>
            <person name="Maskell D.J."/>
            <person name="Kuzmiak H."/>
            <person name="Connell T.D."/>
            <person name="King N.D."/>
            <person name="Orndorff P.E."/>
            <person name="Miyamoto D.M."/>
            <person name="Thomson N.R."/>
            <person name="Harris D."/>
            <person name="Goble A."/>
            <person name="Lord A."/>
            <person name="Murphy L."/>
            <person name="Quail M.A."/>
            <person name="Rutter S."/>
            <person name="Squares R."/>
            <person name="Squares S."/>
            <person name="Woodward J."/>
            <person name="Parkhill J."/>
            <person name="Temple L.M."/>
        </authorList>
    </citation>
    <scope>NUCLEOTIDE SEQUENCE [LARGE SCALE GENOMIC DNA]</scope>
    <source>
        <strain evidence="2 3">197N</strain>
    </source>
</reference>
<dbReference type="Pfam" id="PF04170">
    <property type="entry name" value="NlpE"/>
    <property type="match status" value="1"/>
</dbReference>
<keyword evidence="1" id="KW-0732">Signal</keyword>
<dbReference type="InterPro" id="IPR007298">
    <property type="entry name" value="Cu-R_lipoprotein_NlpE"/>
</dbReference>
<dbReference type="HOGENOM" id="CLU_095662_0_0_4"/>
<sequence length="141" mass="15359">MFRFLAPIATLAVLTACSSPAPSTHFSPVPAPPDMHTSRGAVDWAGSYAGTLPCADCPGIRITLTLKDTGQYELSEQYLDRQPKPQITQGTFRWLPDNGRIQLSGDNSLWRVGENELTSLSPEGEMPTGSLAKLYVLKRLP</sequence>
<name>Q2KXR5_BORA1</name>
<dbReference type="KEGG" id="bav:BAV2434"/>
<dbReference type="PROSITE" id="PS51257">
    <property type="entry name" value="PROKAR_LIPOPROTEIN"/>
    <property type="match status" value="1"/>
</dbReference>
<evidence type="ECO:0000256" key="1">
    <source>
        <dbReference type="SAM" id="SignalP"/>
    </source>
</evidence>
<gene>
    <name evidence="2" type="ordered locus">BAV2434</name>
</gene>
<dbReference type="RefSeq" id="WP_012418095.1">
    <property type="nucleotide sequence ID" value="NC_010645.1"/>
</dbReference>
<dbReference type="AlphaFoldDB" id="Q2KXR5"/>
<dbReference type="EMBL" id="AM167904">
    <property type="protein sequence ID" value="CAJ50044.1"/>
    <property type="molecule type" value="Genomic_DNA"/>
</dbReference>
<dbReference type="OrthoDB" id="5348860at2"/>
<keyword evidence="3" id="KW-1185">Reference proteome</keyword>
<dbReference type="Proteomes" id="UP000001977">
    <property type="component" value="Chromosome"/>
</dbReference>
<dbReference type="Gene3D" id="2.40.128.640">
    <property type="match status" value="1"/>
</dbReference>
<dbReference type="eggNOG" id="COG3015">
    <property type="taxonomic scope" value="Bacteria"/>
</dbReference>
<protein>
    <submittedName>
        <fullName evidence="2">Lipoprotein</fullName>
    </submittedName>
</protein>
<proteinExistence type="predicted"/>